<evidence type="ECO:0008006" key="12">
    <source>
        <dbReference type="Google" id="ProtNLM"/>
    </source>
</evidence>
<dbReference type="InterPro" id="IPR012132">
    <property type="entry name" value="GMC_OxRdtase"/>
</dbReference>
<dbReference type="Gene3D" id="3.50.50.60">
    <property type="entry name" value="FAD/NAD(P)-binding domain"/>
    <property type="match status" value="1"/>
</dbReference>
<keyword evidence="5" id="KW-0134">Cell wall</keyword>
<proteinExistence type="inferred from homology"/>
<protein>
    <recommendedName>
        <fullName evidence="12">Glucose-methanol-choline oxidoreductase N-terminal domain-containing protein</fullName>
    </recommendedName>
</protein>
<evidence type="ECO:0000256" key="3">
    <source>
        <dbReference type="ARBA" id="ARBA00010790"/>
    </source>
</evidence>
<feature type="binding site" evidence="7">
    <location>
        <begin position="496"/>
        <end position="497"/>
    </location>
    <ligand>
        <name>FAD</name>
        <dbReference type="ChEBI" id="CHEBI:57692"/>
    </ligand>
</feature>
<dbReference type="Pfam" id="PF05199">
    <property type="entry name" value="GMC_oxred_C"/>
    <property type="match status" value="1"/>
</dbReference>
<dbReference type="SUPFAM" id="SSF54373">
    <property type="entry name" value="FAD-linked reductases, C-terminal domain"/>
    <property type="match status" value="1"/>
</dbReference>
<feature type="domain" description="Glucose-methanol-choline oxidoreductase N-terminal" evidence="8">
    <location>
        <begin position="4"/>
        <end position="301"/>
    </location>
</feature>
<organism evidence="10 11">
    <name type="scientific">Penicillium solitum</name>
    <dbReference type="NCBI Taxonomy" id="60172"/>
    <lineage>
        <taxon>Eukaryota</taxon>
        <taxon>Fungi</taxon>
        <taxon>Dikarya</taxon>
        <taxon>Ascomycota</taxon>
        <taxon>Pezizomycotina</taxon>
        <taxon>Eurotiomycetes</taxon>
        <taxon>Eurotiomycetidae</taxon>
        <taxon>Eurotiales</taxon>
        <taxon>Aspergillaceae</taxon>
        <taxon>Penicillium</taxon>
    </lineage>
</organism>
<dbReference type="Pfam" id="PF00732">
    <property type="entry name" value="GMC_oxred_N"/>
    <property type="match status" value="1"/>
</dbReference>
<comment type="similarity">
    <text evidence="3">Belongs to the GMC oxidoreductase family.</text>
</comment>
<reference evidence="11" key="1">
    <citation type="journal article" date="2017" name="Nat. Microbiol.">
        <title>Global analysis of biosynthetic gene clusters reveals vast potential of secondary metabolite production in Penicillium species.</title>
        <authorList>
            <person name="Nielsen J.C."/>
            <person name="Grijseels S."/>
            <person name="Prigent S."/>
            <person name="Ji B."/>
            <person name="Dainat J."/>
            <person name="Nielsen K.F."/>
            <person name="Frisvad J.C."/>
            <person name="Workman M."/>
            <person name="Nielsen J."/>
        </authorList>
    </citation>
    <scope>NUCLEOTIDE SEQUENCE [LARGE SCALE GENOMIC DNA]</scope>
    <source>
        <strain evidence="11">IBT 29525</strain>
    </source>
</reference>
<evidence type="ECO:0000256" key="2">
    <source>
        <dbReference type="ARBA" id="ARBA00004496"/>
    </source>
</evidence>
<evidence type="ECO:0000313" key="10">
    <source>
        <dbReference type="EMBL" id="OQD91646.1"/>
    </source>
</evidence>
<dbReference type="GO" id="GO:0050660">
    <property type="term" value="F:flavin adenine dinucleotide binding"/>
    <property type="evidence" value="ECO:0007669"/>
    <property type="project" value="InterPro"/>
</dbReference>
<evidence type="ECO:0000313" key="11">
    <source>
        <dbReference type="Proteomes" id="UP000191612"/>
    </source>
</evidence>
<dbReference type="SUPFAM" id="SSF51905">
    <property type="entry name" value="FAD/NAD(P)-binding domain"/>
    <property type="match status" value="1"/>
</dbReference>
<keyword evidence="7" id="KW-0285">Flavoprotein</keyword>
<accession>A0A1V6QRT6</accession>
<evidence type="ECO:0000256" key="5">
    <source>
        <dbReference type="ARBA" id="ARBA00022512"/>
    </source>
</evidence>
<dbReference type="InterPro" id="IPR036188">
    <property type="entry name" value="FAD/NAD-bd_sf"/>
</dbReference>
<gene>
    <name evidence="10" type="ORF">PENSOL_c050G04130</name>
</gene>
<dbReference type="PANTHER" id="PTHR11552:SF134">
    <property type="entry name" value="GLUCOSE-METHANOL-CHOLINE OXIDOREDUCTASE N-TERMINAL DOMAIN-CONTAINING PROTEIN"/>
    <property type="match status" value="1"/>
</dbReference>
<dbReference type="Proteomes" id="UP000191612">
    <property type="component" value="Unassembled WGS sequence"/>
</dbReference>
<dbReference type="EMBL" id="MDYO01000050">
    <property type="protein sequence ID" value="OQD91646.1"/>
    <property type="molecule type" value="Genomic_DNA"/>
</dbReference>
<dbReference type="PIRSF" id="PIRSF000137">
    <property type="entry name" value="Alcohol_oxidase"/>
    <property type="match status" value="1"/>
</dbReference>
<feature type="binding site" evidence="7">
    <location>
        <begin position="92"/>
        <end position="95"/>
    </location>
    <ligand>
        <name>FAD</name>
        <dbReference type="ChEBI" id="CHEBI:57692"/>
    </ligand>
</feature>
<comment type="subcellular location">
    <subcellularLocation>
        <location evidence="2">Cytoplasm</location>
    </subcellularLocation>
    <subcellularLocation>
        <location evidence="1">Secreted</location>
        <location evidence="1">Cell wall</location>
    </subcellularLocation>
</comment>
<dbReference type="GO" id="GO:0005737">
    <property type="term" value="C:cytoplasm"/>
    <property type="evidence" value="ECO:0007669"/>
    <property type="project" value="UniProtKB-SubCell"/>
</dbReference>
<feature type="domain" description="Glucose-methanol-choline oxidoreductase C-terminal" evidence="9">
    <location>
        <begin position="417"/>
        <end position="550"/>
    </location>
</feature>
<dbReference type="STRING" id="60172.A0A1V6QRT6"/>
<dbReference type="InterPro" id="IPR007867">
    <property type="entry name" value="GMC_OxRtase_C"/>
</dbReference>
<evidence type="ECO:0000256" key="1">
    <source>
        <dbReference type="ARBA" id="ARBA00004191"/>
    </source>
</evidence>
<keyword evidence="4" id="KW-0963">Cytoplasm</keyword>
<evidence type="ECO:0000256" key="7">
    <source>
        <dbReference type="PIRSR" id="PIRSR000137-2"/>
    </source>
</evidence>
<evidence type="ECO:0000259" key="9">
    <source>
        <dbReference type="Pfam" id="PF05199"/>
    </source>
</evidence>
<dbReference type="AlphaFoldDB" id="A0A1V6QRT6"/>
<keyword evidence="5" id="KW-0964">Secreted</keyword>
<comment type="caution">
    <text evidence="10">The sequence shown here is derived from an EMBL/GenBank/DDBJ whole genome shotgun (WGS) entry which is preliminary data.</text>
</comment>
<evidence type="ECO:0000256" key="6">
    <source>
        <dbReference type="PIRSR" id="PIRSR000137-1"/>
    </source>
</evidence>
<evidence type="ECO:0000259" key="8">
    <source>
        <dbReference type="Pfam" id="PF00732"/>
    </source>
</evidence>
<dbReference type="Gene3D" id="3.30.560.10">
    <property type="entry name" value="Glucose Oxidase, domain 3"/>
    <property type="match status" value="1"/>
</dbReference>
<comment type="cofactor">
    <cofactor evidence="7">
        <name>FAD</name>
        <dbReference type="ChEBI" id="CHEBI:57692"/>
    </cofactor>
</comment>
<feature type="active site" description="Proton donor" evidence="6">
    <location>
        <position position="497"/>
    </location>
</feature>
<dbReference type="PANTHER" id="PTHR11552">
    <property type="entry name" value="GLUCOSE-METHANOL-CHOLINE GMC OXIDOREDUCTASE"/>
    <property type="match status" value="1"/>
</dbReference>
<sequence>MSTFDFIVVGTGPSGCALAAGLANSTAKPRVLLLEAGDNKDDRNLRIDGQRWLTFQDQSMNWGFKTTPQADCNNREIDYSRGRCMGGSSSINFGVYSVGARDDYQEWARIVGDETFAWGGVQQKFKDLETFHREIPEGIDRKYVDPKMENHGTEGPLHVGFAREWERDLTDVLDVFEQAGFPLNPDHNSGNPIGMSVLISSAHKGLRSTAGDLVKEKLDNLTIITGAPVQRVLLEGKKAVGIESNGNKYYASKEVILSAGSLNDPRILMHSGIGPAAQLQQYEIPIVHDVPAIGQGLRDHCFVPMVNTRTATSTDRKAFYGDKAAMDAAQKQWEEDGTGPWAKFACELGIGWFKLTEQLVSTPEFKALPADEQKYLLQETVPHYEVLTHFPVHWVIPDFPTEALNYSCLLVFLFNAQTRGEVTLQSSDPDSPLSFNPKFLAHPFDRRLAIEALRDSFRVAKHESYTKDNVAELAMPKGESDEDLLEYWRQNISSSWHMTGTVKMGMEHDVDAVVDPDFRVKGIKNLRVADMSVVPVLVNAHVQAVAYVTGAICAEKLVGTGWYKFPLYGNVIIDYLASLPPFTVSALTITLSTLCLPVENRPSTSTISAMTKSRGLANPKLTDFVALLVRESDWDQWKQLLEIALNGKDFTFWGILTGVEKRLRDLTSPASAPNLRFFVDL</sequence>
<name>A0A1V6QRT6_9EURO</name>
<dbReference type="GO" id="GO:0016614">
    <property type="term" value="F:oxidoreductase activity, acting on CH-OH group of donors"/>
    <property type="evidence" value="ECO:0007669"/>
    <property type="project" value="InterPro"/>
</dbReference>
<feature type="binding site" evidence="7">
    <location>
        <position position="229"/>
    </location>
    <ligand>
        <name>FAD</name>
        <dbReference type="ChEBI" id="CHEBI:57692"/>
    </ligand>
</feature>
<keyword evidence="11" id="KW-1185">Reference proteome</keyword>
<feature type="active site" description="Proton acceptor" evidence="6">
    <location>
        <position position="541"/>
    </location>
</feature>
<keyword evidence="7" id="KW-0274">FAD</keyword>
<evidence type="ECO:0000256" key="4">
    <source>
        <dbReference type="ARBA" id="ARBA00022490"/>
    </source>
</evidence>
<dbReference type="InterPro" id="IPR000172">
    <property type="entry name" value="GMC_OxRdtase_N"/>
</dbReference>